<comment type="catalytic activity">
    <reaction evidence="7">
        <text>L-aspartate + 2-oxoglutarate = oxaloacetate + L-glutamate</text>
        <dbReference type="Rhea" id="RHEA:21824"/>
        <dbReference type="ChEBI" id="CHEBI:16452"/>
        <dbReference type="ChEBI" id="CHEBI:16810"/>
        <dbReference type="ChEBI" id="CHEBI:29985"/>
        <dbReference type="ChEBI" id="CHEBI:29991"/>
        <dbReference type="EC" id="2.6.1.1"/>
    </reaction>
</comment>
<evidence type="ECO:0000256" key="1">
    <source>
        <dbReference type="ARBA" id="ARBA00001933"/>
    </source>
</evidence>
<comment type="similarity">
    <text evidence="2">Belongs to the class-I pyridoxal-phosphate-dependent aminotransferase family.</text>
</comment>
<evidence type="ECO:0000256" key="4">
    <source>
        <dbReference type="ARBA" id="ARBA00022576"/>
    </source>
</evidence>
<comment type="cofactor">
    <cofactor evidence="1">
        <name>pyridoxal 5'-phosphate</name>
        <dbReference type="ChEBI" id="CHEBI:597326"/>
    </cofactor>
</comment>
<dbReference type="PANTHER" id="PTHR46383:SF1">
    <property type="entry name" value="ASPARTATE AMINOTRANSFERASE"/>
    <property type="match status" value="1"/>
</dbReference>
<evidence type="ECO:0000256" key="5">
    <source>
        <dbReference type="ARBA" id="ARBA00022679"/>
    </source>
</evidence>
<gene>
    <name evidence="9" type="ORF">HCN58_31135</name>
</gene>
<dbReference type="InterPro" id="IPR015424">
    <property type="entry name" value="PyrdxlP-dep_Trfase"/>
</dbReference>
<reference evidence="9 10" key="1">
    <citation type="submission" date="2020-03" db="EMBL/GenBank/DDBJ databases">
        <title>Bradyrhizobium diversity isolated from nodules of Indigofera sp.</title>
        <authorList>
            <person name="Klepa M."/>
            <person name="Helene L."/>
            <person name="Hungria M."/>
        </authorList>
    </citation>
    <scope>NUCLEOTIDE SEQUENCE [LARGE SCALE GENOMIC DNA]</scope>
    <source>
        <strain evidence="9 10">WSM 1791</strain>
    </source>
</reference>
<evidence type="ECO:0000256" key="2">
    <source>
        <dbReference type="ARBA" id="ARBA00007441"/>
    </source>
</evidence>
<comment type="caution">
    <text evidence="9">The sequence shown here is derived from an EMBL/GenBank/DDBJ whole genome shotgun (WGS) entry which is preliminary data.</text>
</comment>
<proteinExistence type="inferred from homology"/>
<dbReference type="Gene3D" id="3.40.640.10">
    <property type="entry name" value="Type I PLP-dependent aspartate aminotransferase-like (Major domain)"/>
    <property type="match status" value="1"/>
</dbReference>
<dbReference type="AlphaFoldDB" id="A0A7Y4LYW6"/>
<dbReference type="Pfam" id="PF00155">
    <property type="entry name" value="Aminotran_1_2"/>
    <property type="match status" value="1"/>
</dbReference>
<evidence type="ECO:0000256" key="6">
    <source>
        <dbReference type="ARBA" id="ARBA00022898"/>
    </source>
</evidence>
<protein>
    <recommendedName>
        <fullName evidence="3">aspartate transaminase</fullName>
        <ecNumber evidence="3">2.6.1.1</ecNumber>
    </recommendedName>
</protein>
<dbReference type="GO" id="GO:0030170">
    <property type="term" value="F:pyridoxal phosphate binding"/>
    <property type="evidence" value="ECO:0007669"/>
    <property type="project" value="InterPro"/>
</dbReference>
<dbReference type="EC" id="2.6.1.1" evidence="3"/>
<keyword evidence="10" id="KW-1185">Reference proteome</keyword>
<dbReference type="PANTHER" id="PTHR46383">
    <property type="entry name" value="ASPARTATE AMINOTRANSFERASE"/>
    <property type="match status" value="1"/>
</dbReference>
<keyword evidence="4 9" id="KW-0032">Aminotransferase</keyword>
<keyword evidence="6" id="KW-0663">Pyridoxal phosphate</keyword>
<organism evidence="9 10">
    <name type="scientific">Bradyrhizobium australiense</name>
    <dbReference type="NCBI Taxonomy" id="2721161"/>
    <lineage>
        <taxon>Bacteria</taxon>
        <taxon>Pseudomonadati</taxon>
        <taxon>Pseudomonadota</taxon>
        <taxon>Alphaproteobacteria</taxon>
        <taxon>Hyphomicrobiales</taxon>
        <taxon>Nitrobacteraceae</taxon>
        <taxon>Bradyrhizobium</taxon>
    </lineage>
</organism>
<name>A0A7Y4LYW6_9BRAD</name>
<dbReference type="InterPro" id="IPR004839">
    <property type="entry name" value="Aminotransferase_I/II_large"/>
</dbReference>
<evidence type="ECO:0000259" key="8">
    <source>
        <dbReference type="Pfam" id="PF00155"/>
    </source>
</evidence>
<dbReference type="SUPFAM" id="SSF53383">
    <property type="entry name" value="PLP-dependent transferases"/>
    <property type="match status" value="1"/>
</dbReference>
<dbReference type="GO" id="GO:0006520">
    <property type="term" value="P:amino acid metabolic process"/>
    <property type="evidence" value="ECO:0007669"/>
    <property type="project" value="InterPro"/>
</dbReference>
<evidence type="ECO:0000313" key="10">
    <source>
        <dbReference type="Proteomes" id="UP000544122"/>
    </source>
</evidence>
<feature type="domain" description="Aminotransferase class I/classII large" evidence="8">
    <location>
        <begin position="2"/>
        <end position="71"/>
    </location>
</feature>
<evidence type="ECO:0000313" key="9">
    <source>
        <dbReference type="EMBL" id="NOJ43948.1"/>
    </source>
</evidence>
<evidence type="ECO:0000256" key="3">
    <source>
        <dbReference type="ARBA" id="ARBA00012753"/>
    </source>
</evidence>
<keyword evidence="5 9" id="KW-0808">Transferase</keyword>
<dbReference type="InterPro" id="IPR050596">
    <property type="entry name" value="AspAT/PAT-like"/>
</dbReference>
<dbReference type="EMBL" id="JAAVLX010000012">
    <property type="protein sequence ID" value="NOJ43948.1"/>
    <property type="molecule type" value="Genomic_DNA"/>
</dbReference>
<accession>A0A7Y4LYW6</accession>
<evidence type="ECO:0000256" key="7">
    <source>
        <dbReference type="ARBA" id="ARBA00049185"/>
    </source>
</evidence>
<sequence length="82" mass="9114">MNRNVNRYTDTLGLIELRHALYRKISAETAQPWSAEEIVVTSGAKQALFNVAMVILNPGDEVLIPAPYWTASSKPIITIKTD</sequence>
<dbReference type="GO" id="GO:0004069">
    <property type="term" value="F:L-aspartate:2-oxoglutarate aminotransferase activity"/>
    <property type="evidence" value="ECO:0007669"/>
    <property type="project" value="UniProtKB-EC"/>
</dbReference>
<dbReference type="Proteomes" id="UP000544122">
    <property type="component" value="Unassembled WGS sequence"/>
</dbReference>
<dbReference type="InterPro" id="IPR015421">
    <property type="entry name" value="PyrdxlP-dep_Trfase_major"/>
</dbReference>